<dbReference type="EMBL" id="QTNY01000001">
    <property type="protein sequence ID" value="RQP83942.1"/>
    <property type="molecule type" value="Genomic_DNA"/>
</dbReference>
<evidence type="ECO:0000259" key="1">
    <source>
        <dbReference type="Pfam" id="PF15655"/>
    </source>
</evidence>
<sequence>MLIFGLFMAMVVHARRRSFTMSFKTGKRLWEVYLITEDSGMEGDLNSARIALKSFMIDLKNWEVDFYRKKMLAINDGGDVKVLDDEARMRLAEILEKWAVSDKANQGRLIDLGCSDPPTYDPESDVEEGAEIINKDAVITVRQVTGLKTLSRFTLSNKEGAWKIKKKEYLNYKDKWQRSVL</sequence>
<evidence type="ECO:0000313" key="2">
    <source>
        <dbReference type="EMBL" id="RQP83942.1"/>
    </source>
</evidence>
<dbReference type="InterPro" id="IPR028049">
    <property type="entry name" value="Imm-NTF2"/>
</dbReference>
<organism evidence="2 3">
    <name type="scientific">Burkholderia ubonensis</name>
    <dbReference type="NCBI Taxonomy" id="101571"/>
    <lineage>
        <taxon>Bacteria</taxon>
        <taxon>Pseudomonadati</taxon>
        <taxon>Pseudomonadota</taxon>
        <taxon>Betaproteobacteria</taxon>
        <taxon>Burkholderiales</taxon>
        <taxon>Burkholderiaceae</taxon>
        <taxon>Burkholderia</taxon>
        <taxon>Burkholderia cepacia complex</taxon>
    </lineage>
</organism>
<dbReference type="Pfam" id="PF15655">
    <property type="entry name" value="Imm-NTF2"/>
    <property type="match status" value="1"/>
</dbReference>
<reference evidence="2 3" key="1">
    <citation type="submission" date="2018-08" db="EMBL/GenBank/DDBJ databases">
        <title>Comparative analysis of Burkholderia isolates from Puerto Rico.</title>
        <authorList>
            <person name="Hall C."/>
            <person name="Sahl J."/>
            <person name="Wagner D."/>
        </authorList>
    </citation>
    <scope>NUCLEOTIDE SEQUENCE [LARGE SCALE GENOMIC DNA]</scope>
    <source>
        <strain evidence="2 3">Bp8964</strain>
    </source>
</reference>
<dbReference type="Proteomes" id="UP000273734">
    <property type="component" value="Unassembled WGS sequence"/>
</dbReference>
<proteinExistence type="predicted"/>
<name>A0AB74DHP9_9BURK</name>
<dbReference type="AlphaFoldDB" id="A0AB74DHP9"/>
<protein>
    <recommendedName>
        <fullName evidence="1">NTF2 fold immunity protein domain-containing protein</fullName>
    </recommendedName>
</protein>
<comment type="caution">
    <text evidence="2">The sequence shown here is derived from an EMBL/GenBank/DDBJ whole genome shotgun (WGS) entry which is preliminary data.</text>
</comment>
<accession>A0AB74DHP9</accession>
<feature type="domain" description="NTF2 fold immunity protein" evidence="1">
    <location>
        <begin position="51"/>
        <end position="178"/>
    </location>
</feature>
<evidence type="ECO:0000313" key="3">
    <source>
        <dbReference type="Proteomes" id="UP000273734"/>
    </source>
</evidence>
<gene>
    <name evidence="2" type="ORF">DF015_00130</name>
</gene>